<reference evidence="7 8" key="1">
    <citation type="submission" date="2009-04" db="EMBL/GenBank/DDBJ databases">
        <authorList>
            <person name="Reysenbach A.-L."/>
            <person name="Heidelberg J.F."/>
            <person name="Nelson W.C."/>
        </authorList>
    </citation>
    <scope>NUCLEOTIDE SEQUENCE [LARGE SCALE GENOMIC DNA]</scope>
    <source>
        <strain evidence="7 8">SS-5</strain>
    </source>
</reference>
<evidence type="ECO:0000259" key="5">
    <source>
        <dbReference type="Pfam" id="PF01258"/>
    </source>
</evidence>
<dbReference type="EMBL" id="ABZS01000002">
    <property type="protein sequence ID" value="EEP61433.1"/>
    <property type="molecule type" value="Genomic_DNA"/>
</dbReference>
<dbReference type="PANTHER" id="PTHR33823:SF2">
    <property type="entry name" value="RNA POLYMERASE-BINDING TRANSCRIPTION FACTOR DKSA"/>
    <property type="match status" value="1"/>
</dbReference>
<dbReference type="Pfam" id="PF01258">
    <property type="entry name" value="zf-dskA_traR"/>
    <property type="match status" value="1"/>
</dbReference>
<evidence type="ECO:0000259" key="6">
    <source>
        <dbReference type="Pfam" id="PF21157"/>
    </source>
</evidence>
<dbReference type="InterPro" id="IPR020460">
    <property type="entry name" value="Znf_C4-type_bac"/>
</dbReference>
<dbReference type="PROSITE" id="PS01102">
    <property type="entry name" value="ZF_DKSA_1"/>
    <property type="match status" value="1"/>
</dbReference>
<evidence type="ECO:0000256" key="1">
    <source>
        <dbReference type="ARBA" id="ARBA00022723"/>
    </source>
</evidence>
<accession>C4FHJ9</accession>
<dbReference type="InterPro" id="IPR000962">
    <property type="entry name" value="Znf_DskA_TraR"/>
</dbReference>
<dbReference type="PROSITE" id="PS51128">
    <property type="entry name" value="ZF_DKSA_2"/>
    <property type="match status" value="1"/>
</dbReference>
<keyword evidence="1" id="KW-0479">Metal-binding</keyword>
<name>C4FHJ9_9AQUI</name>
<dbReference type="InterPro" id="IPR020458">
    <property type="entry name" value="Znf_DskA_TraR_CS"/>
</dbReference>
<dbReference type="OrthoDB" id="9811543at2"/>
<dbReference type="SUPFAM" id="SSF57716">
    <property type="entry name" value="Glucocorticoid receptor-like (DNA-binding domain)"/>
    <property type="match status" value="1"/>
</dbReference>
<dbReference type="GO" id="GO:0008270">
    <property type="term" value="F:zinc ion binding"/>
    <property type="evidence" value="ECO:0007669"/>
    <property type="project" value="UniProtKB-KW"/>
</dbReference>
<feature type="zinc finger region" description="dksA C4-type" evidence="4">
    <location>
        <begin position="84"/>
        <end position="108"/>
    </location>
</feature>
<proteinExistence type="predicted"/>
<comment type="caution">
    <text evidence="7">The sequence shown here is derived from an EMBL/GenBank/DDBJ whole genome shotgun (WGS) entry which is preliminary data.</text>
</comment>
<evidence type="ECO:0000313" key="7">
    <source>
        <dbReference type="EMBL" id="EEP61433.1"/>
    </source>
</evidence>
<organism evidence="7 8">
    <name type="scientific">Sulfurihydrogenibium yellowstonense SS-5</name>
    <dbReference type="NCBI Taxonomy" id="432331"/>
    <lineage>
        <taxon>Bacteria</taxon>
        <taxon>Pseudomonadati</taxon>
        <taxon>Aquificota</taxon>
        <taxon>Aquificia</taxon>
        <taxon>Aquificales</taxon>
        <taxon>Hydrogenothermaceae</taxon>
        <taxon>Sulfurihydrogenibium</taxon>
    </lineage>
</organism>
<protein>
    <submittedName>
        <fullName evidence="7">DnaK suppressor protein</fullName>
    </submittedName>
</protein>
<evidence type="ECO:0000256" key="2">
    <source>
        <dbReference type="ARBA" id="ARBA00022771"/>
    </source>
</evidence>
<keyword evidence="2" id="KW-0863">Zinc-finger</keyword>
<sequence length="118" mass="13881">MQHLTPEQIEELKNILLEWRNQLIEDTKKNTGEALSFEGADEMERAEAETSRILTLRNLDRERKLLKRIEQTLQKIEYGVYGICESCGAEIPYERLKVRPIASLCIKCKEKQEEEEEK</sequence>
<dbReference type="InterPro" id="IPR048489">
    <property type="entry name" value="DksA_N"/>
</dbReference>
<dbReference type="Gene3D" id="1.20.120.910">
    <property type="entry name" value="DksA, coiled-coil domain"/>
    <property type="match status" value="1"/>
</dbReference>
<evidence type="ECO:0000256" key="3">
    <source>
        <dbReference type="ARBA" id="ARBA00022833"/>
    </source>
</evidence>
<dbReference type="Pfam" id="PF21157">
    <property type="entry name" value="DksA_N"/>
    <property type="match status" value="1"/>
</dbReference>
<dbReference type="Proteomes" id="UP000005540">
    <property type="component" value="Unassembled WGS sequence"/>
</dbReference>
<feature type="domain" description="Zinc finger DksA/TraR C4-type" evidence="5">
    <location>
        <begin position="80"/>
        <end position="113"/>
    </location>
</feature>
<dbReference type="InterPro" id="IPR037187">
    <property type="entry name" value="DnaK_N"/>
</dbReference>
<feature type="domain" description="DnaK suppressor protein DksA N-terminal" evidence="6">
    <location>
        <begin position="8"/>
        <end position="76"/>
    </location>
</feature>
<keyword evidence="3" id="KW-0862">Zinc</keyword>
<dbReference type="SUPFAM" id="SSF109635">
    <property type="entry name" value="DnaK suppressor protein DksA, alpha-hairpin domain"/>
    <property type="match status" value="1"/>
</dbReference>
<evidence type="ECO:0000256" key="4">
    <source>
        <dbReference type="PROSITE-ProRule" id="PRU00510"/>
    </source>
</evidence>
<dbReference type="AlphaFoldDB" id="C4FHJ9"/>
<keyword evidence="8" id="KW-1185">Reference proteome</keyword>
<dbReference type="PRINTS" id="PR00618">
    <property type="entry name" value="DKSAZNFINGER"/>
</dbReference>
<dbReference type="PANTHER" id="PTHR33823">
    <property type="entry name" value="RNA POLYMERASE-BINDING TRANSCRIPTION FACTOR DKSA-RELATED"/>
    <property type="match status" value="1"/>
</dbReference>
<evidence type="ECO:0000313" key="8">
    <source>
        <dbReference type="Proteomes" id="UP000005540"/>
    </source>
</evidence>
<gene>
    <name evidence="7" type="primary">dksA</name>
    <name evidence="7" type="ORF">SULYE_0027</name>
</gene>
<dbReference type="RefSeq" id="WP_007545381.1">
    <property type="nucleotide sequence ID" value="NZ_ABZS01000002.1"/>
</dbReference>